<proteinExistence type="predicted"/>
<reference evidence="1 2" key="1">
    <citation type="journal article" date="2008" name="DNA Res.">
        <title>Determination of the genome sequence of Porphyromonas gingivalis strain ATCC 33277 and genomic comparison with strain W83 revealed extensive genome rearrangements in P. gingivalis.</title>
        <authorList>
            <person name="Naito M."/>
            <person name="Hirakawa H."/>
            <person name="Yamashita A."/>
            <person name="Ohara N."/>
            <person name="Shoji M."/>
            <person name="Yukitake H."/>
            <person name="Nakayama K."/>
            <person name="Toh H."/>
            <person name="Yoshimura F."/>
            <person name="Kuhara S."/>
            <person name="Hattori M."/>
            <person name="Hayashi T."/>
            <person name="Nakayama K."/>
        </authorList>
    </citation>
    <scope>NUCLEOTIDE SEQUENCE [LARGE SCALE GENOMIC DNA]</scope>
    <source>
        <strain evidence="2">ATCC 33277 / DSM 20709 / CIP 103683 / JCM 12257 / NCTC 11834 / 2561</strain>
    </source>
</reference>
<dbReference type="AlphaFoldDB" id="B2RI84"/>
<evidence type="ECO:0000313" key="1">
    <source>
        <dbReference type="EMBL" id="BAG33079.1"/>
    </source>
</evidence>
<dbReference type="EMBL" id="AP009380">
    <property type="protein sequence ID" value="BAG33079.1"/>
    <property type="molecule type" value="Genomic_DNA"/>
</dbReference>
<accession>B2RI84</accession>
<name>B2RI84_PORG3</name>
<organism evidence="1 2">
    <name type="scientific">Porphyromonas gingivalis (strain ATCC 33277 / DSM 20709 / CIP 103683 / JCM 12257 / NCTC 11834 / 2561)</name>
    <dbReference type="NCBI Taxonomy" id="431947"/>
    <lineage>
        <taxon>Bacteria</taxon>
        <taxon>Pseudomonadati</taxon>
        <taxon>Bacteroidota</taxon>
        <taxon>Bacteroidia</taxon>
        <taxon>Bacteroidales</taxon>
        <taxon>Porphyromonadaceae</taxon>
        <taxon>Porphyromonas</taxon>
    </lineage>
</organism>
<protein>
    <submittedName>
        <fullName evidence="1">Uncharacterized protein</fullName>
    </submittedName>
</protein>
<sequence>MIQSFNSKTDKGNAGREIPSGIALVSFVRIYQRKEIKSSVCFVIIDDFPCHAIALCH</sequence>
<dbReference type="Proteomes" id="UP000008842">
    <property type="component" value="Chromosome"/>
</dbReference>
<dbReference type="HOGENOM" id="CLU_2992809_0_0_10"/>
<evidence type="ECO:0000313" key="2">
    <source>
        <dbReference type="Proteomes" id="UP000008842"/>
    </source>
</evidence>
<dbReference type="KEGG" id="pgn:PGN_0560"/>
<gene>
    <name evidence="1" type="ordered locus">PGN_0560</name>
</gene>